<gene>
    <name evidence="2" type="ORF">GCM10011363_00340</name>
</gene>
<dbReference type="Pfam" id="PF00144">
    <property type="entry name" value="Beta-lactamase"/>
    <property type="match status" value="1"/>
</dbReference>
<evidence type="ECO:0000313" key="2">
    <source>
        <dbReference type="EMBL" id="GGB87656.1"/>
    </source>
</evidence>
<dbReference type="Proteomes" id="UP000645462">
    <property type="component" value="Unassembled WGS sequence"/>
</dbReference>
<evidence type="ECO:0000259" key="1">
    <source>
        <dbReference type="Pfam" id="PF00144"/>
    </source>
</evidence>
<name>A0ABQ1K8D2_9RHOB</name>
<feature type="domain" description="Beta-lactamase-related" evidence="1">
    <location>
        <begin position="77"/>
        <end position="317"/>
    </location>
</feature>
<dbReference type="Gene3D" id="3.40.710.10">
    <property type="entry name" value="DD-peptidase/beta-lactamase superfamily"/>
    <property type="match status" value="1"/>
</dbReference>
<dbReference type="InterPro" id="IPR050789">
    <property type="entry name" value="Diverse_Enzym_Activities"/>
</dbReference>
<dbReference type="EMBL" id="BMFC01000001">
    <property type="protein sequence ID" value="GGB87656.1"/>
    <property type="molecule type" value="Genomic_DNA"/>
</dbReference>
<dbReference type="GO" id="GO:0016787">
    <property type="term" value="F:hydrolase activity"/>
    <property type="evidence" value="ECO:0007669"/>
    <property type="project" value="UniProtKB-KW"/>
</dbReference>
<accession>A0ABQ1K8D2</accession>
<sequence>MDMEGAGFTPKSMMNRRTFLAGTAATLGAPYIAHAQTDDLRSAIDALPQLHSIQISRGADPVLAEAPRGPGLERLANIKSCSKSLVALLLGAAIDRGEVPSVQASLSEIAPGILPSNATQGAGDITLQDLVTLRAGLERTSGANYGAWVNSRNWLADALSRPMVADPGGQMLYSTGSTHILGAALTEATGKSLLEQARERLGGPLGIEIPPWTRDPQGYYMGGNNMALRPTAMLKIAKLMRDGGQYDGEQIIPQSWVAASTVAYARSPWSGLSYGYGWFLSPSGYTLARGYGGQVIAAHAERNLAVAITSDPNQPARSGGYFGALMQLLDGPVLALA</sequence>
<keyword evidence="2" id="KW-0378">Hydrolase</keyword>
<protein>
    <submittedName>
        <fullName evidence="2">Serine hydrolase</fullName>
    </submittedName>
</protein>
<dbReference type="PANTHER" id="PTHR43283:SF7">
    <property type="entry name" value="BETA-LACTAMASE-RELATED DOMAIN-CONTAINING PROTEIN"/>
    <property type="match status" value="1"/>
</dbReference>
<proteinExistence type="predicted"/>
<evidence type="ECO:0000313" key="3">
    <source>
        <dbReference type="Proteomes" id="UP000645462"/>
    </source>
</evidence>
<comment type="caution">
    <text evidence="2">The sequence shown here is derived from an EMBL/GenBank/DDBJ whole genome shotgun (WGS) entry which is preliminary data.</text>
</comment>
<dbReference type="PANTHER" id="PTHR43283">
    <property type="entry name" value="BETA-LACTAMASE-RELATED"/>
    <property type="match status" value="1"/>
</dbReference>
<organism evidence="2 3">
    <name type="scientific">Marivita lacus</name>
    <dbReference type="NCBI Taxonomy" id="1323742"/>
    <lineage>
        <taxon>Bacteria</taxon>
        <taxon>Pseudomonadati</taxon>
        <taxon>Pseudomonadota</taxon>
        <taxon>Alphaproteobacteria</taxon>
        <taxon>Rhodobacterales</taxon>
        <taxon>Roseobacteraceae</taxon>
        <taxon>Marivita</taxon>
    </lineage>
</organism>
<dbReference type="InterPro" id="IPR001466">
    <property type="entry name" value="Beta-lactam-related"/>
</dbReference>
<keyword evidence="3" id="KW-1185">Reference proteome</keyword>
<dbReference type="InterPro" id="IPR012338">
    <property type="entry name" value="Beta-lactam/transpept-like"/>
</dbReference>
<dbReference type="SUPFAM" id="SSF56601">
    <property type="entry name" value="beta-lactamase/transpeptidase-like"/>
    <property type="match status" value="1"/>
</dbReference>
<reference evidence="3" key="1">
    <citation type="journal article" date="2019" name="Int. J. Syst. Evol. Microbiol.">
        <title>The Global Catalogue of Microorganisms (GCM) 10K type strain sequencing project: providing services to taxonomists for standard genome sequencing and annotation.</title>
        <authorList>
            <consortium name="The Broad Institute Genomics Platform"/>
            <consortium name="The Broad Institute Genome Sequencing Center for Infectious Disease"/>
            <person name="Wu L."/>
            <person name="Ma J."/>
        </authorList>
    </citation>
    <scope>NUCLEOTIDE SEQUENCE [LARGE SCALE GENOMIC DNA]</scope>
    <source>
        <strain evidence="3">CGMCC 1.12478</strain>
    </source>
</reference>